<dbReference type="Proteomes" id="UP001144471">
    <property type="component" value="Unassembled WGS sequence"/>
</dbReference>
<keyword evidence="2" id="KW-1185">Reference proteome</keyword>
<comment type="caution">
    <text evidence="1">The sequence shown here is derived from an EMBL/GenBank/DDBJ whole genome shotgun (WGS) entry which is preliminary data.</text>
</comment>
<evidence type="ECO:0000313" key="1">
    <source>
        <dbReference type="EMBL" id="GLI56061.1"/>
    </source>
</evidence>
<protein>
    <submittedName>
        <fullName evidence="1">Uncharacterized protein</fullName>
    </submittedName>
</protein>
<sequence length="45" mass="5179">MARIKRMGLGIMGAIVNTFRAEEVLPNEFSELKSETKIDYIDFML</sequence>
<gene>
    <name evidence="1" type="ORF">PM10SUCC1_15750</name>
</gene>
<dbReference type="RefSeq" id="WP_281834951.1">
    <property type="nucleotide sequence ID" value="NZ_BSDY01000006.1"/>
</dbReference>
<dbReference type="EMBL" id="BSDY01000006">
    <property type="protein sequence ID" value="GLI56061.1"/>
    <property type="molecule type" value="Genomic_DNA"/>
</dbReference>
<accession>A0A9W6GLS2</accession>
<reference evidence="1" key="1">
    <citation type="submission" date="2022-12" db="EMBL/GenBank/DDBJ databases">
        <title>Reference genome sequencing for broad-spectrum identification of bacterial and archaeal isolates by mass spectrometry.</title>
        <authorList>
            <person name="Sekiguchi Y."/>
            <person name="Tourlousse D.M."/>
        </authorList>
    </citation>
    <scope>NUCLEOTIDE SEQUENCE</scope>
    <source>
        <strain evidence="1">10succ1</strain>
    </source>
</reference>
<name>A0A9W6GLS2_9FUSO</name>
<organism evidence="1 2">
    <name type="scientific">Propionigenium maris DSM 9537</name>
    <dbReference type="NCBI Taxonomy" id="1123000"/>
    <lineage>
        <taxon>Bacteria</taxon>
        <taxon>Fusobacteriati</taxon>
        <taxon>Fusobacteriota</taxon>
        <taxon>Fusobacteriia</taxon>
        <taxon>Fusobacteriales</taxon>
        <taxon>Fusobacteriaceae</taxon>
        <taxon>Propionigenium</taxon>
    </lineage>
</organism>
<dbReference type="AlphaFoldDB" id="A0A9W6GLS2"/>
<evidence type="ECO:0000313" key="2">
    <source>
        <dbReference type="Proteomes" id="UP001144471"/>
    </source>
</evidence>
<proteinExistence type="predicted"/>